<dbReference type="Gene3D" id="3.40.50.720">
    <property type="entry name" value="NAD(P)-binding Rossmann-like Domain"/>
    <property type="match status" value="1"/>
</dbReference>
<sequence>MGPEVDLDDLGLKKSYTGYKAMMQSLCYNDLMVAEFAEREPGIAFTHSHPGQVDTGMLVFTNPILKGLMFLLCPLIWIITMTSEECAERMLFALLDAKEGMHRRNQYGDDIGMKAFPQSPGAQKASWEHSVAEAAV</sequence>
<dbReference type="PANTHER" id="PTHR47534:SF3">
    <property type="entry name" value="ALCOHOL DEHYDROGENASE-LIKE C-TERMINAL DOMAIN-CONTAINING PROTEIN"/>
    <property type="match status" value="1"/>
</dbReference>
<dbReference type="AlphaFoldDB" id="A0A8H4QRQ7"/>
<keyword evidence="4" id="KW-1185">Reference proteome</keyword>
<dbReference type="InterPro" id="IPR052228">
    <property type="entry name" value="Sec_Metab_Biosynth_Oxidored"/>
</dbReference>
<evidence type="ECO:0000256" key="1">
    <source>
        <dbReference type="ARBA" id="ARBA00023002"/>
    </source>
</evidence>
<evidence type="ECO:0000313" key="4">
    <source>
        <dbReference type="Proteomes" id="UP000521872"/>
    </source>
</evidence>
<dbReference type="EMBL" id="JAACJL010000032">
    <property type="protein sequence ID" value="KAF4616024.1"/>
    <property type="molecule type" value="Genomic_DNA"/>
</dbReference>
<protein>
    <submittedName>
        <fullName evidence="3">Uncharacterized protein</fullName>
    </submittedName>
</protein>
<reference evidence="3 4" key="1">
    <citation type="submission" date="2019-12" db="EMBL/GenBank/DDBJ databases">
        <authorList>
            <person name="Floudas D."/>
            <person name="Bentzer J."/>
            <person name="Ahren D."/>
            <person name="Johansson T."/>
            <person name="Persson P."/>
            <person name="Tunlid A."/>
        </authorList>
    </citation>
    <scope>NUCLEOTIDE SEQUENCE [LARGE SCALE GENOMIC DNA]</scope>
    <source>
        <strain evidence="3 4">CBS 102.39</strain>
    </source>
</reference>
<organism evidence="3 4">
    <name type="scientific">Agrocybe pediades</name>
    <dbReference type="NCBI Taxonomy" id="84607"/>
    <lineage>
        <taxon>Eukaryota</taxon>
        <taxon>Fungi</taxon>
        <taxon>Dikarya</taxon>
        <taxon>Basidiomycota</taxon>
        <taxon>Agaricomycotina</taxon>
        <taxon>Agaricomycetes</taxon>
        <taxon>Agaricomycetidae</taxon>
        <taxon>Agaricales</taxon>
        <taxon>Agaricineae</taxon>
        <taxon>Strophariaceae</taxon>
        <taxon>Agrocybe</taxon>
    </lineage>
</organism>
<proteinExistence type="predicted"/>
<dbReference type="InterPro" id="IPR036291">
    <property type="entry name" value="NAD(P)-bd_dom_sf"/>
</dbReference>
<dbReference type="PANTHER" id="PTHR47534">
    <property type="entry name" value="YALI0E05731P"/>
    <property type="match status" value="1"/>
</dbReference>
<dbReference type="Proteomes" id="UP000521872">
    <property type="component" value="Unassembled WGS sequence"/>
</dbReference>
<feature type="transmembrane region" description="Helical" evidence="2">
    <location>
        <begin position="64"/>
        <end position="82"/>
    </location>
</feature>
<accession>A0A8H4QRQ7</accession>
<evidence type="ECO:0000313" key="3">
    <source>
        <dbReference type="EMBL" id="KAF4616024.1"/>
    </source>
</evidence>
<keyword evidence="2" id="KW-0812">Transmembrane</keyword>
<name>A0A8H4QRQ7_9AGAR</name>
<keyword evidence="2" id="KW-1133">Transmembrane helix</keyword>
<dbReference type="SUPFAM" id="SSF51735">
    <property type="entry name" value="NAD(P)-binding Rossmann-fold domains"/>
    <property type="match status" value="1"/>
</dbReference>
<keyword evidence="2" id="KW-0472">Membrane</keyword>
<gene>
    <name evidence="3" type="ORF">D9613_011437</name>
</gene>
<comment type="caution">
    <text evidence="3">The sequence shown here is derived from an EMBL/GenBank/DDBJ whole genome shotgun (WGS) entry which is preliminary data.</text>
</comment>
<keyword evidence="1" id="KW-0560">Oxidoreductase</keyword>
<dbReference type="GO" id="GO:0016491">
    <property type="term" value="F:oxidoreductase activity"/>
    <property type="evidence" value="ECO:0007669"/>
    <property type="project" value="UniProtKB-KW"/>
</dbReference>
<evidence type="ECO:0000256" key="2">
    <source>
        <dbReference type="SAM" id="Phobius"/>
    </source>
</evidence>